<feature type="transmembrane region" description="Helical" evidence="7">
    <location>
        <begin position="154"/>
        <end position="185"/>
    </location>
</feature>
<dbReference type="OMA" id="GSPWTTK"/>
<comment type="subcellular location">
    <subcellularLocation>
        <location evidence="1">Membrane</location>
        <topology evidence="1">Multi-pass membrane protein</topology>
    </subcellularLocation>
</comment>
<evidence type="ECO:0008006" key="10">
    <source>
        <dbReference type="Google" id="ProtNLM"/>
    </source>
</evidence>
<dbReference type="Pfam" id="PF01733">
    <property type="entry name" value="Nucleoside_tran"/>
    <property type="match status" value="1"/>
</dbReference>
<sequence length="491" mass="52972">MSYLFSLITGKPSHSKRRRLSIAPGGGYAPIPEDPTEPRTSAGLEQEITGVPPLGRGVRWVHFSLGAAVLLPWNAMITAMPYFLSRLEGSALQSSFASWLATSFTAANFIVLGYATYTSDVSESALRIRLSMGAIIIMFMLLTLSTLVPTSAGAYFAFTIIIGMLLASAGSYTSNSLVALASIFGPMAMQSVMSGQAAIGVLVSLVQLISAWLSIGRSATSSGGESRSAFGFFGVEVVFLFGCMFAHSWLTSLRVYGRAIEPWTTPSKGNSTPALQVEDGVYGESEETSVTLGQKRDASTLWKVARKNLTYNFAVAYVFVVTLAVYPSITTSIKSVHDPSTSVLFNPLIFTALHFLMFNIGDWIGRHLCAYPIFLAWRPRNLLFLSLARTIFIPLFLMCNVEGLSGRGPVIHSDFIYMLILLLFGITNGQVSSNIMMAAPSTDHNKTLLREEIDTAATVASFCLMGGLLTGSILSFGVWAMVCGCDPFRGS</sequence>
<dbReference type="GO" id="GO:0034257">
    <property type="term" value="F:nicotinamide riboside transmembrane transporter activity"/>
    <property type="evidence" value="ECO:0007669"/>
    <property type="project" value="TreeGrafter"/>
</dbReference>
<keyword evidence="3" id="KW-0813">Transport</keyword>
<feature type="transmembrane region" description="Helical" evidence="7">
    <location>
        <begin position="341"/>
        <end position="361"/>
    </location>
</feature>
<evidence type="ECO:0000313" key="8">
    <source>
        <dbReference type="EMBL" id="EJU06068.1"/>
    </source>
</evidence>
<dbReference type="GO" id="GO:0000329">
    <property type="term" value="C:fungal-type vacuole membrane"/>
    <property type="evidence" value="ECO:0007669"/>
    <property type="project" value="TreeGrafter"/>
</dbReference>
<keyword evidence="4 7" id="KW-0812">Transmembrane</keyword>
<name>M5GGT9_DACPD</name>
<feature type="transmembrane region" description="Helical" evidence="7">
    <location>
        <begin position="228"/>
        <end position="250"/>
    </location>
</feature>
<gene>
    <name evidence="8" type="ORF">DACRYDRAFT_73344</name>
</gene>
<evidence type="ECO:0000256" key="6">
    <source>
        <dbReference type="ARBA" id="ARBA00023136"/>
    </source>
</evidence>
<keyword evidence="6 7" id="KW-0472">Membrane</keyword>
<feature type="transmembrane region" description="Helical" evidence="7">
    <location>
        <begin position="63"/>
        <end position="84"/>
    </location>
</feature>
<accession>M5GGT9</accession>
<dbReference type="Proteomes" id="UP000030653">
    <property type="component" value="Unassembled WGS sequence"/>
</dbReference>
<evidence type="ECO:0000256" key="3">
    <source>
        <dbReference type="ARBA" id="ARBA00022448"/>
    </source>
</evidence>
<feature type="transmembrane region" description="Helical" evidence="7">
    <location>
        <begin position="309"/>
        <end position="329"/>
    </location>
</feature>
<feature type="transmembrane region" description="Helical" evidence="7">
    <location>
        <begin position="415"/>
        <end position="438"/>
    </location>
</feature>
<evidence type="ECO:0000256" key="2">
    <source>
        <dbReference type="ARBA" id="ARBA00007965"/>
    </source>
</evidence>
<evidence type="ECO:0000256" key="4">
    <source>
        <dbReference type="ARBA" id="ARBA00022692"/>
    </source>
</evidence>
<comment type="similarity">
    <text evidence="2">Belongs to the SLC29A/ENT transporter (TC 2.A.57) family.</text>
</comment>
<dbReference type="AlphaFoldDB" id="M5GGT9"/>
<dbReference type="RefSeq" id="XP_040632962.1">
    <property type="nucleotide sequence ID" value="XM_040776006.1"/>
</dbReference>
<feature type="transmembrane region" description="Helical" evidence="7">
    <location>
        <begin position="96"/>
        <end position="117"/>
    </location>
</feature>
<evidence type="ECO:0000256" key="1">
    <source>
        <dbReference type="ARBA" id="ARBA00004141"/>
    </source>
</evidence>
<dbReference type="EMBL" id="JH795855">
    <property type="protein sequence ID" value="EJU06068.1"/>
    <property type="molecule type" value="Genomic_DNA"/>
</dbReference>
<dbReference type="GO" id="GO:0015205">
    <property type="term" value="F:nucleobase transmembrane transporter activity"/>
    <property type="evidence" value="ECO:0007669"/>
    <property type="project" value="TreeGrafter"/>
</dbReference>
<evidence type="ECO:0000256" key="7">
    <source>
        <dbReference type="SAM" id="Phobius"/>
    </source>
</evidence>
<organism evidence="8 9">
    <name type="scientific">Dacryopinax primogenitus (strain DJM 731)</name>
    <name type="common">Brown rot fungus</name>
    <dbReference type="NCBI Taxonomy" id="1858805"/>
    <lineage>
        <taxon>Eukaryota</taxon>
        <taxon>Fungi</taxon>
        <taxon>Dikarya</taxon>
        <taxon>Basidiomycota</taxon>
        <taxon>Agaricomycotina</taxon>
        <taxon>Dacrymycetes</taxon>
        <taxon>Dacrymycetales</taxon>
        <taxon>Dacrymycetaceae</taxon>
        <taxon>Dacryopinax</taxon>
    </lineage>
</organism>
<feature type="transmembrane region" description="Helical" evidence="7">
    <location>
        <begin position="129"/>
        <end position="148"/>
    </location>
</feature>
<proteinExistence type="inferred from homology"/>
<dbReference type="PANTHER" id="PTHR10332:SF88">
    <property type="entry name" value="EQUILIBRATIVE NUCLEOSIDE TRANSPORTER 1, ISOFORM A"/>
    <property type="match status" value="1"/>
</dbReference>
<dbReference type="PRINTS" id="PR01130">
    <property type="entry name" value="DERENTRNSPRT"/>
</dbReference>
<dbReference type="InterPro" id="IPR002259">
    <property type="entry name" value="Eqnu_transpt"/>
</dbReference>
<evidence type="ECO:0000256" key="5">
    <source>
        <dbReference type="ARBA" id="ARBA00022989"/>
    </source>
</evidence>
<feature type="transmembrane region" description="Helical" evidence="7">
    <location>
        <begin position="197"/>
        <end position="216"/>
    </location>
</feature>
<dbReference type="OrthoDB" id="10261753at2759"/>
<dbReference type="GeneID" id="63691068"/>
<evidence type="ECO:0000313" key="9">
    <source>
        <dbReference type="Proteomes" id="UP000030653"/>
    </source>
</evidence>
<keyword evidence="9" id="KW-1185">Reference proteome</keyword>
<dbReference type="PIRSF" id="PIRSF016379">
    <property type="entry name" value="ENT"/>
    <property type="match status" value="1"/>
</dbReference>
<dbReference type="GO" id="GO:0005886">
    <property type="term" value="C:plasma membrane"/>
    <property type="evidence" value="ECO:0007669"/>
    <property type="project" value="TreeGrafter"/>
</dbReference>
<protein>
    <recommendedName>
        <fullName evidence="10">Nucleoside transporter</fullName>
    </recommendedName>
</protein>
<keyword evidence="5 7" id="KW-1133">Transmembrane helix</keyword>
<dbReference type="PANTHER" id="PTHR10332">
    <property type="entry name" value="EQUILIBRATIVE NUCLEOSIDE TRANSPORTER"/>
    <property type="match status" value="1"/>
</dbReference>
<dbReference type="HOGENOM" id="CLU_021611_1_0_1"/>
<feature type="transmembrane region" description="Helical" evidence="7">
    <location>
        <begin position="459"/>
        <end position="482"/>
    </location>
</feature>
<dbReference type="STRING" id="1858805.M5GGT9"/>
<feature type="transmembrane region" description="Helical" evidence="7">
    <location>
        <begin position="382"/>
        <end position="403"/>
    </location>
</feature>
<reference evidence="8 9" key="1">
    <citation type="journal article" date="2012" name="Science">
        <title>The Paleozoic origin of enzymatic lignin decomposition reconstructed from 31 fungal genomes.</title>
        <authorList>
            <person name="Floudas D."/>
            <person name="Binder M."/>
            <person name="Riley R."/>
            <person name="Barry K."/>
            <person name="Blanchette R.A."/>
            <person name="Henrissat B."/>
            <person name="Martinez A.T."/>
            <person name="Otillar R."/>
            <person name="Spatafora J.W."/>
            <person name="Yadav J.S."/>
            <person name="Aerts A."/>
            <person name="Benoit I."/>
            <person name="Boyd A."/>
            <person name="Carlson A."/>
            <person name="Copeland A."/>
            <person name="Coutinho P.M."/>
            <person name="de Vries R.P."/>
            <person name="Ferreira P."/>
            <person name="Findley K."/>
            <person name="Foster B."/>
            <person name="Gaskell J."/>
            <person name="Glotzer D."/>
            <person name="Gorecki P."/>
            <person name="Heitman J."/>
            <person name="Hesse C."/>
            <person name="Hori C."/>
            <person name="Igarashi K."/>
            <person name="Jurgens J.A."/>
            <person name="Kallen N."/>
            <person name="Kersten P."/>
            <person name="Kohler A."/>
            <person name="Kuees U."/>
            <person name="Kumar T.K.A."/>
            <person name="Kuo A."/>
            <person name="LaButti K."/>
            <person name="Larrondo L.F."/>
            <person name="Lindquist E."/>
            <person name="Ling A."/>
            <person name="Lombard V."/>
            <person name="Lucas S."/>
            <person name="Lundell T."/>
            <person name="Martin R."/>
            <person name="McLaughlin D.J."/>
            <person name="Morgenstern I."/>
            <person name="Morin E."/>
            <person name="Murat C."/>
            <person name="Nagy L.G."/>
            <person name="Nolan M."/>
            <person name="Ohm R.A."/>
            <person name="Patyshakuliyeva A."/>
            <person name="Rokas A."/>
            <person name="Ruiz-Duenas F.J."/>
            <person name="Sabat G."/>
            <person name="Salamov A."/>
            <person name="Samejima M."/>
            <person name="Schmutz J."/>
            <person name="Slot J.C."/>
            <person name="St John F."/>
            <person name="Stenlid J."/>
            <person name="Sun H."/>
            <person name="Sun S."/>
            <person name="Syed K."/>
            <person name="Tsang A."/>
            <person name="Wiebenga A."/>
            <person name="Young D."/>
            <person name="Pisabarro A."/>
            <person name="Eastwood D.C."/>
            <person name="Martin F."/>
            <person name="Cullen D."/>
            <person name="Grigoriev I.V."/>
            <person name="Hibbett D.S."/>
        </authorList>
    </citation>
    <scope>NUCLEOTIDE SEQUENCE [LARGE SCALE GENOMIC DNA]</scope>
    <source>
        <strain evidence="8 9">DJM-731 SS1</strain>
    </source>
</reference>